<comment type="similarity">
    <text evidence="1 5">Belongs to the iron/ascorbate-dependent oxidoreductase family.</text>
</comment>
<keyword evidence="8" id="KW-1185">Reference proteome</keyword>
<accession>A0AAV0YR83</accession>
<name>A0AAV0YR83_VICFA</name>
<dbReference type="InterPro" id="IPR005123">
    <property type="entry name" value="Oxoglu/Fe-dep_dioxygenase_dom"/>
</dbReference>
<proteinExistence type="inferred from homology"/>
<keyword evidence="4 5" id="KW-0408">Iron</keyword>
<dbReference type="PROSITE" id="PS51471">
    <property type="entry name" value="FE2OG_OXY"/>
    <property type="match status" value="1"/>
</dbReference>
<keyword evidence="2 5" id="KW-0479">Metal-binding</keyword>
<dbReference type="InterPro" id="IPR027443">
    <property type="entry name" value="IPNS-like_sf"/>
</dbReference>
<dbReference type="Proteomes" id="UP001157006">
    <property type="component" value="Chromosome 1L"/>
</dbReference>
<dbReference type="GO" id="GO:0046872">
    <property type="term" value="F:metal ion binding"/>
    <property type="evidence" value="ECO:0007669"/>
    <property type="project" value="UniProtKB-KW"/>
</dbReference>
<evidence type="ECO:0000313" key="8">
    <source>
        <dbReference type="Proteomes" id="UP001157006"/>
    </source>
</evidence>
<dbReference type="GO" id="GO:0051213">
    <property type="term" value="F:dioxygenase activity"/>
    <property type="evidence" value="ECO:0007669"/>
    <property type="project" value="UniProtKB-ARBA"/>
</dbReference>
<organism evidence="7 8">
    <name type="scientific">Vicia faba</name>
    <name type="common">Broad bean</name>
    <name type="synonym">Faba vulgaris</name>
    <dbReference type="NCBI Taxonomy" id="3906"/>
    <lineage>
        <taxon>Eukaryota</taxon>
        <taxon>Viridiplantae</taxon>
        <taxon>Streptophyta</taxon>
        <taxon>Embryophyta</taxon>
        <taxon>Tracheophyta</taxon>
        <taxon>Spermatophyta</taxon>
        <taxon>Magnoliopsida</taxon>
        <taxon>eudicotyledons</taxon>
        <taxon>Gunneridae</taxon>
        <taxon>Pentapetalae</taxon>
        <taxon>rosids</taxon>
        <taxon>fabids</taxon>
        <taxon>Fabales</taxon>
        <taxon>Fabaceae</taxon>
        <taxon>Papilionoideae</taxon>
        <taxon>50 kb inversion clade</taxon>
        <taxon>NPAAA clade</taxon>
        <taxon>Hologalegina</taxon>
        <taxon>IRL clade</taxon>
        <taxon>Fabeae</taxon>
        <taxon>Vicia</taxon>
    </lineage>
</organism>
<reference evidence="7 8" key="1">
    <citation type="submission" date="2023-01" db="EMBL/GenBank/DDBJ databases">
        <authorList>
            <person name="Kreplak J."/>
        </authorList>
    </citation>
    <scope>NUCLEOTIDE SEQUENCE [LARGE SCALE GENOMIC DNA]</scope>
</reference>
<dbReference type="EMBL" id="OX451736">
    <property type="protein sequence ID" value="CAI8587944.1"/>
    <property type="molecule type" value="Genomic_DNA"/>
</dbReference>
<dbReference type="AlphaFoldDB" id="A0AAV0YR83"/>
<evidence type="ECO:0000256" key="2">
    <source>
        <dbReference type="ARBA" id="ARBA00022723"/>
    </source>
</evidence>
<evidence type="ECO:0000313" key="7">
    <source>
        <dbReference type="EMBL" id="CAI8587944.1"/>
    </source>
</evidence>
<dbReference type="SUPFAM" id="SSF51197">
    <property type="entry name" value="Clavaminate synthase-like"/>
    <property type="match status" value="1"/>
</dbReference>
<dbReference type="InterPro" id="IPR044861">
    <property type="entry name" value="IPNS-like_FE2OG_OXY"/>
</dbReference>
<dbReference type="PANTHER" id="PTHR10209:SF797">
    <property type="entry name" value="OXIDASE, PUTATIVE-RELATED"/>
    <property type="match status" value="1"/>
</dbReference>
<evidence type="ECO:0000256" key="4">
    <source>
        <dbReference type="ARBA" id="ARBA00023004"/>
    </source>
</evidence>
<evidence type="ECO:0000256" key="1">
    <source>
        <dbReference type="ARBA" id="ARBA00008056"/>
    </source>
</evidence>
<sequence length="226" mass="24837">MPYGCSRPIQVVENPGGTNGRDPGFALGGGVPNGPLGPTYENTFGFAVAPDPFKPEDIPPICRYIVIEYSQNIRDLGFKIFELLSEALGLNPSYLKELNCAEGLFILDQLGGLQVLHKDKWVNVPPVHGALVVNIGDLLQLITNDRFVSVFHRVLSHNIGPRISLASFFVNKSEPIQGVSKIYGPIKELLSEENPPIYKDTTIKDFLAHYYAKGLDGNSSLEPFKL</sequence>
<evidence type="ECO:0000259" key="6">
    <source>
        <dbReference type="PROSITE" id="PS51471"/>
    </source>
</evidence>
<dbReference type="Gene3D" id="2.60.120.330">
    <property type="entry name" value="B-lactam Antibiotic, Isopenicillin N Synthase, Chain"/>
    <property type="match status" value="2"/>
</dbReference>
<keyword evidence="3 5" id="KW-0560">Oxidoreductase</keyword>
<evidence type="ECO:0000256" key="5">
    <source>
        <dbReference type="RuleBase" id="RU003682"/>
    </source>
</evidence>
<dbReference type="PANTHER" id="PTHR10209">
    <property type="entry name" value="OXIDOREDUCTASE, 2OG-FE II OXYGENASE FAMILY PROTEIN"/>
    <property type="match status" value="1"/>
</dbReference>
<feature type="domain" description="Fe2OG dioxygenase" evidence="6">
    <location>
        <begin position="31"/>
        <end position="172"/>
    </location>
</feature>
<dbReference type="Pfam" id="PF03171">
    <property type="entry name" value="2OG-FeII_Oxy"/>
    <property type="match status" value="1"/>
</dbReference>
<evidence type="ECO:0000256" key="3">
    <source>
        <dbReference type="ARBA" id="ARBA00023002"/>
    </source>
</evidence>
<protein>
    <recommendedName>
        <fullName evidence="6">Fe2OG dioxygenase domain-containing protein</fullName>
    </recommendedName>
</protein>
<gene>
    <name evidence="7" type="ORF">VFH_I324360</name>
</gene>